<keyword evidence="2" id="KW-1185">Reference proteome</keyword>
<gene>
    <name evidence="1" type="ORF">EF294_02295</name>
</gene>
<organism evidence="1 2">
    <name type="scientific">Gordonia oryzae</name>
    <dbReference type="NCBI Taxonomy" id="2487349"/>
    <lineage>
        <taxon>Bacteria</taxon>
        <taxon>Bacillati</taxon>
        <taxon>Actinomycetota</taxon>
        <taxon>Actinomycetes</taxon>
        <taxon>Mycobacteriales</taxon>
        <taxon>Gordoniaceae</taxon>
        <taxon>Gordonia</taxon>
    </lineage>
</organism>
<evidence type="ECO:0008006" key="3">
    <source>
        <dbReference type="Google" id="ProtNLM"/>
    </source>
</evidence>
<accession>A0A3N4H2M1</accession>
<dbReference type="RefSeq" id="WP_123925395.1">
    <property type="nucleotide sequence ID" value="NZ_JBPSDP010000009.1"/>
</dbReference>
<dbReference type="OrthoDB" id="3173471at2"/>
<dbReference type="AlphaFoldDB" id="A0A3N4H2M1"/>
<protein>
    <recommendedName>
        <fullName evidence="3">DUF559 domain-containing protein</fullName>
    </recommendedName>
</protein>
<dbReference type="EMBL" id="RKMH01000002">
    <property type="protein sequence ID" value="RPA65611.1"/>
    <property type="molecule type" value="Genomic_DNA"/>
</dbReference>
<evidence type="ECO:0000313" key="2">
    <source>
        <dbReference type="Proteomes" id="UP000267536"/>
    </source>
</evidence>
<sequence length="294" mass="32591">MRRRPITPSTSDKGIQKALTRSGLTADELDVGLRRLHGDALVPRDTFLTAAQRIAAVVADTGGQPIVSSTAATILHGSRWYDADFTIDLIRHPTGCNRGSGLTQITRTDLIDDDIVDVDGVLVTSHVRTAFDIGRIAPDWRALGYLCALARATDFSVAELGRYVDERPGRRGVRQLREVLPYINPAFESPPEAWLFLIAVRGQLPTPDIQIEVSDADGIVYARIDLGYAELKIGIEYDGEEFHSTPEQVAYGERRRRMLEAAGWIMIYIDKVRLRDPMGIIREIVAALHARGAY</sequence>
<evidence type="ECO:0000313" key="1">
    <source>
        <dbReference type="EMBL" id="RPA65611.1"/>
    </source>
</evidence>
<dbReference type="Gene3D" id="3.40.960.10">
    <property type="entry name" value="VSR Endonuclease"/>
    <property type="match status" value="1"/>
</dbReference>
<dbReference type="Proteomes" id="UP000267536">
    <property type="component" value="Unassembled WGS sequence"/>
</dbReference>
<comment type="caution">
    <text evidence="1">The sequence shown here is derived from an EMBL/GenBank/DDBJ whole genome shotgun (WGS) entry which is preliminary data.</text>
</comment>
<reference evidence="1 2" key="1">
    <citation type="submission" date="2018-11" db="EMBL/GenBank/DDBJ databases">
        <title>Draft genome sequence of Gordonia sp. RS15-1S isolated from rice stems.</title>
        <authorList>
            <person name="Muangham S."/>
        </authorList>
    </citation>
    <scope>NUCLEOTIDE SEQUENCE [LARGE SCALE GENOMIC DNA]</scope>
    <source>
        <strain evidence="1 2">RS15-1S</strain>
    </source>
</reference>
<name>A0A3N4H2M1_9ACTN</name>
<proteinExistence type="predicted"/>